<dbReference type="InterPro" id="IPR013211">
    <property type="entry name" value="LVIVD"/>
</dbReference>
<dbReference type="EMBL" id="QKSB01000020">
    <property type="protein sequence ID" value="PZE15676.1"/>
    <property type="molecule type" value="Genomic_DNA"/>
</dbReference>
<evidence type="ECO:0000313" key="4">
    <source>
        <dbReference type="Proteomes" id="UP000249248"/>
    </source>
</evidence>
<dbReference type="AlphaFoldDB" id="A0A2W1NC33"/>
<protein>
    <recommendedName>
        <fullName evidence="2">Secretion system C-terminal sorting domain-containing protein</fullName>
    </recommendedName>
</protein>
<dbReference type="Pfam" id="PF08309">
    <property type="entry name" value="LVIVD"/>
    <property type="match status" value="3"/>
</dbReference>
<dbReference type="InterPro" id="IPR026444">
    <property type="entry name" value="Secre_tail"/>
</dbReference>
<dbReference type="Proteomes" id="UP000249248">
    <property type="component" value="Unassembled WGS sequence"/>
</dbReference>
<dbReference type="NCBIfam" id="TIGR04183">
    <property type="entry name" value="Por_Secre_tail"/>
    <property type="match status" value="1"/>
</dbReference>
<feature type="domain" description="Secretion system C-terminal sorting" evidence="2">
    <location>
        <begin position="329"/>
        <end position="395"/>
    </location>
</feature>
<reference evidence="3 4" key="1">
    <citation type="submission" date="2018-06" db="EMBL/GenBank/DDBJ databases">
        <title>The draft genome sequence of Crocinitomix sp. SM1701.</title>
        <authorList>
            <person name="Zhang X."/>
        </authorList>
    </citation>
    <scope>NUCLEOTIDE SEQUENCE [LARGE SCALE GENOMIC DNA]</scope>
    <source>
        <strain evidence="3 4">SM1701</strain>
    </source>
</reference>
<sequence length="398" mass="42662">MRRIITLVILSTVINFSTFCQCISELGLWNNNANFIIEYYQDRVITSTTSGIEFINVTSSSSPTPSGSLGNPANFPLAIEVETDYAYFGGGMTGYFMISDISDINFPSQIGITYNISGTAYDIAIDGNYAFMPTNSDTLYSIDITDKTAPIVAGKLDLGSFPKGVVVSGNYAFIGTNLGLKVVDVSDPTNMNIVTSFGGGYADIAPDFTNNRIFVSKTGNGFDAIDISNPTNPVGIFQGTGAASSGKLVLKNNYIFQLGGGVNVFEVSLSAATFLCSYNSTFTGQINSVTAKDSVFYVSTVNALHVLALGNGTSGLEVFDISPQIALSPNPTNEFIKLTNLVDFSRVTIFDYTGKVVYQSSLNADDSKVIGVLHLQKGSYLVEVENSIGKQCLKFIKY</sequence>
<gene>
    <name evidence="3" type="ORF">DNU06_16855</name>
</gene>
<evidence type="ECO:0000259" key="2">
    <source>
        <dbReference type="Pfam" id="PF18962"/>
    </source>
</evidence>
<dbReference type="SUPFAM" id="SSF50969">
    <property type="entry name" value="YVTN repeat-like/Quinoprotein amine dehydrogenase"/>
    <property type="match status" value="1"/>
</dbReference>
<keyword evidence="4" id="KW-1185">Reference proteome</keyword>
<comment type="caution">
    <text evidence="3">The sequence shown here is derived from an EMBL/GenBank/DDBJ whole genome shotgun (WGS) entry which is preliminary data.</text>
</comment>
<dbReference type="Pfam" id="PF18962">
    <property type="entry name" value="Por_Secre_tail"/>
    <property type="match status" value="1"/>
</dbReference>
<keyword evidence="1" id="KW-0732">Signal</keyword>
<organism evidence="3 4">
    <name type="scientific">Putridiphycobacter roseus</name>
    <dbReference type="NCBI Taxonomy" id="2219161"/>
    <lineage>
        <taxon>Bacteria</taxon>
        <taxon>Pseudomonadati</taxon>
        <taxon>Bacteroidota</taxon>
        <taxon>Flavobacteriia</taxon>
        <taxon>Flavobacteriales</taxon>
        <taxon>Crocinitomicaceae</taxon>
        <taxon>Putridiphycobacter</taxon>
    </lineage>
</organism>
<dbReference type="RefSeq" id="WP_111064680.1">
    <property type="nucleotide sequence ID" value="NZ_JBHUCU010000026.1"/>
</dbReference>
<evidence type="ECO:0000313" key="3">
    <source>
        <dbReference type="EMBL" id="PZE15676.1"/>
    </source>
</evidence>
<name>A0A2W1NC33_9FLAO</name>
<evidence type="ECO:0000256" key="1">
    <source>
        <dbReference type="ARBA" id="ARBA00022729"/>
    </source>
</evidence>
<dbReference type="OrthoDB" id="1433593at2"/>
<dbReference type="InterPro" id="IPR011044">
    <property type="entry name" value="Quino_amine_DH_bsu"/>
</dbReference>
<accession>A0A2W1NC33</accession>
<proteinExistence type="predicted"/>